<evidence type="ECO:0000313" key="2">
    <source>
        <dbReference type="Proteomes" id="UP000574133"/>
    </source>
</evidence>
<dbReference type="InterPro" id="IPR007351">
    <property type="entry name" value="YjbR"/>
</dbReference>
<dbReference type="Pfam" id="PF04237">
    <property type="entry name" value="YjbR"/>
    <property type="match status" value="1"/>
</dbReference>
<reference evidence="1 2" key="1">
    <citation type="submission" date="2020-08" db="EMBL/GenBank/DDBJ databases">
        <title>Cohnella phylogeny.</title>
        <authorList>
            <person name="Dunlap C."/>
        </authorList>
    </citation>
    <scope>NUCLEOTIDE SEQUENCE [LARGE SCALE GENOMIC DNA]</scope>
    <source>
        <strain evidence="1 2">DSM 103658</strain>
    </source>
</reference>
<accession>A0A841TA90</accession>
<keyword evidence="2" id="KW-1185">Reference proteome</keyword>
<protein>
    <submittedName>
        <fullName evidence="1">MmcQ/YjbR family DNA-binding protein</fullName>
    </submittedName>
</protein>
<dbReference type="PANTHER" id="PTHR35145">
    <property type="entry name" value="CYTOPLASMIC PROTEIN-RELATED"/>
    <property type="match status" value="1"/>
</dbReference>
<name>A0A841TA90_9BACL</name>
<dbReference type="InterPro" id="IPR058532">
    <property type="entry name" value="YjbR/MT2646/Rv2570-like"/>
</dbReference>
<keyword evidence="1" id="KW-0238">DNA-binding</keyword>
<dbReference type="SUPFAM" id="SSF142906">
    <property type="entry name" value="YjbR-like"/>
    <property type="match status" value="1"/>
</dbReference>
<dbReference type="GO" id="GO:0003677">
    <property type="term" value="F:DNA binding"/>
    <property type="evidence" value="ECO:0007669"/>
    <property type="project" value="UniProtKB-KW"/>
</dbReference>
<gene>
    <name evidence="1" type="ORF">H4Q31_03150</name>
</gene>
<dbReference type="PANTHER" id="PTHR35145:SF1">
    <property type="entry name" value="CYTOPLASMIC PROTEIN"/>
    <property type="match status" value="1"/>
</dbReference>
<comment type="caution">
    <text evidence="1">The sequence shown here is derived from an EMBL/GenBank/DDBJ whole genome shotgun (WGS) entry which is preliminary data.</text>
</comment>
<evidence type="ECO:0000313" key="1">
    <source>
        <dbReference type="EMBL" id="MBB6676318.1"/>
    </source>
</evidence>
<organism evidence="1 2">
    <name type="scientific">Cohnella lubricantis</name>
    <dbReference type="NCBI Taxonomy" id="2163172"/>
    <lineage>
        <taxon>Bacteria</taxon>
        <taxon>Bacillati</taxon>
        <taxon>Bacillota</taxon>
        <taxon>Bacilli</taxon>
        <taxon>Bacillales</taxon>
        <taxon>Paenibacillaceae</taxon>
        <taxon>Cohnella</taxon>
    </lineage>
</organism>
<dbReference type="EMBL" id="JACJVN010000014">
    <property type="protein sequence ID" value="MBB6676318.1"/>
    <property type="molecule type" value="Genomic_DNA"/>
</dbReference>
<dbReference type="Proteomes" id="UP000574133">
    <property type="component" value="Unassembled WGS sequence"/>
</dbReference>
<dbReference type="RefSeq" id="WP_185177611.1">
    <property type="nucleotide sequence ID" value="NZ_CBCSEP010000018.1"/>
</dbReference>
<proteinExistence type="predicted"/>
<dbReference type="InterPro" id="IPR038056">
    <property type="entry name" value="YjbR-like_sf"/>
</dbReference>
<dbReference type="Gene3D" id="3.90.1150.30">
    <property type="match status" value="1"/>
</dbReference>
<dbReference type="AlphaFoldDB" id="A0A841TA90"/>
<sequence>MNHQRLIELGLQYPGTSLRYPFDPNMPVLYVGDKMFALLGGAGEAESVNLKTSPEEAWLLRDTYPGGVLPGYHMNKKHWNTVMLNGTVPDEVIVQMLEESLRLVVAKMTKSEREKIGTLKLSGLAD</sequence>